<proteinExistence type="predicted"/>
<feature type="coiled-coil region" evidence="1">
    <location>
        <begin position="75"/>
        <end position="109"/>
    </location>
</feature>
<dbReference type="Proteomes" id="UP001642360">
    <property type="component" value="Unassembled WGS sequence"/>
</dbReference>
<dbReference type="EMBL" id="CAUOFW020007069">
    <property type="protein sequence ID" value="CAK9177548.1"/>
    <property type="molecule type" value="Genomic_DNA"/>
</dbReference>
<protein>
    <submittedName>
        <fullName evidence="2">Uncharacterized protein</fullName>
    </submittedName>
</protein>
<evidence type="ECO:0000313" key="3">
    <source>
        <dbReference type="Proteomes" id="UP001642360"/>
    </source>
</evidence>
<gene>
    <name evidence="2" type="ORF">ILEXP_LOCUS47437</name>
</gene>
<evidence type="ECO:0000256" key="1">
    <source>
        <dbReference type="SAM" id="Coils"/>
    </source>
</evidence>
<dbReference type="PANTHER" id="PTHR36037">
    <property type="entry name" value="RNA-DIRECTED DNA POLYMERASE (REVERSE TRANSCRIPTASE)-RELATED FAMILY PROTEIN"/>
    <property type="match status" value="1"/>
</dbReference>
<reference evidence="2 3" key="1">
    <citation type="submission" date="2024-02" db="EMBL/GenBank/DDBJ databases">
        <authorList>
            <person name="Vignale AGUSTIN F."/>
            <person name="Sosa J E."/>
            <person name="Modenutti C."/>
        </authorList>
    </citation>
    <scope>NUCLEOTIDE SEQUENCE [LARGE SCALE GENOMIC DNA]</scope>
</reference>
<keyword evidence="1" id="KW-0175">Coiled coil</keyword>
<organism evidence="2 3">
    <name type="scientific">Ilex paraguariensis</name>
    <name type="common">yerba mate</name>
    <dbReference type="NCBI Taxonomy" id="185542"/>
    <lineage>
        <taxon>Eukaryota</taxon>
        <taxon>Viridiplantae</taxon>
        <taxon>Streptophyta</taxon>
        <taxon>Embryophyta</taxon>
        <taxon>Tracheophyta</taxon>
        <taxon>Spermatophyta</taxon>
        <taxon>Magnoliopsida</taxon>
        <taxon>eudicotyledons</taxon>
        <taxon>Gunneridae</taxon>
        <taxon>Pentapetalae</taxon>
        <taxon>asterids</taxon>
        <taxon>campanulids</taxon>
        <taxon>Aquifoliales</taxon>
        <taxon>Aquifoliaceae</taxon>
        <taxon>Ilex</taxon>
    </lineage>
</organism>
<keyword evidence="3" id="KW-1185">Reference proteome</keyword>
<accession>A0ABC8U708</accession>
<name>A0ABC8U708_9AQUA</name>
<evidence type="ECO:0000313" key="2">
    <source>
        <dbReference type="EMBL" id="CAK9177548.1"/>
    </source>
</evidence>
<sequence length="167" mass="18672">MGDKTVTLSSSQQSLDLNTLRSRINELRDVHRSCDEVSETSPSDSEELMKDCALELQRKITQLLSEVSDVDSLTVEDLDEYLEHLKGELSSVETENATISDEIQDLSRRYVEDSNRLGSDLEGLNCHLDFITAQDLPRIKISSTLGGRNTNQKGQVKNDTHYADLVG</sequence>
<dbReference type="AlphaFoldDB" id="A0ABC8U708"/>
<comment type="caution">
    <text evidence="2">The sequence shown here is derived from an EMBL/GenBank/DDBJ whole genome shotgun (WGS) entry which is preliminary data.</text>
</comment>
<dbReference type="PANTHER" id="PTHR36037:SF1">
    <property type="entry name" value="RNA-DIRECTED DNA POLYMERASE (REVERSE TRANSCRIPTASE)-RELATED FAMILY PROTEIN"/>
    <property type="match status" value="1"/>
</dbReference>